<evidence type="ECO:0000313" key="2">
    <source>
        <dbReference type="Proteomes" id="UP001141259"/>
    </source>
</evidence>
<name>A0A9X3AGM5_9PSEU</name>
<dbReference type="RefSeq" id="WP_259625798.1">
    <property type="nucleotide sequence ID" value="NZ_JANYMP010000013.1"/>
</dbReference>
<protein>
    <submittedName>
        <fullName evidence="1">Uncharacterized protein</fullName>
    </submittedName>
</protein>
<accession>A0A9X3AGM5</accession>
<keyword evidence="2" id="KW-1185">Reference proteome</keyword>
<proteinExistence type="predicted"/>
<organism evidence="1 2">
    <name type="scientific">Umezawaea endophytica</name>
    <dbReference type="NCBI Taxonomy" id="1654476"/>
    <lineage>
        <taxon>Bacteria</taxon>
        <taxon>Bacillati</taxon>
        <taxon>Actinomycetota</taxon>
        <taxon>Actinomycetes</taxon>
        <taxon>Pseudonocardiales</taxon>
        <taxon>Pseudonocardiaceae</taxon>
        <taxon>Umezawaea</taxon>
    </lineage>
</organism>
<gene>
    <name evidence="1" type="ORF">NZH93_25895</name>
</gene>
<reference evidence="1" key="1">
    <citation type="submission" date="2022-08" db="EMBL/GenBank/DDBJ databases">
        <authorList>
            <person name="Tistechok S."/>
            <person name="Samborskyy M."/>
            <person name="Roman I."/>
        </authorList>
    </citation>
    <scope>NUCLEOTIDE SEQUENCE</scope>
    <source>
        <strain evidence="1">DSM 103496</strain>
    </source>
</reference>
<dbReference type="EMBL" id="JANYMP010000013">
    <property type="protein sequence ID" value="MCS7480302.1"/>
    <property type="molecule type" value="Genomic_DNA"/>
</dbReference>
<dbReference type="AlphaFoldDB" id="A0A9X3AGM5"/>
<sequence>MDRGAFEARFAEATDRCVASAAKFLVEALPADRVFRVRLNSSYDGNPPRPGGLVYPEDGSEALAFALRSVDADTVVDTLWRDGAVPEWINLAVVDETGDRTVVEVVAAGRFTADGRSSYGPNPDLAPFHPVGPTLPPGGERRFSVHHRAECWTRADVDRLATFAGEVVFLDLVTADLDAAVVAGLPTLPALAVVEHRACAFGPDALAPFARMPALRTLRVRVARGAAFSVAGDATCPQVRSLSLTDLPPTPWGFEQVPRRVPNLTDLTLAAEVLHLDGSFGSGLDRVGITAGRVVGRAVVPAGLEFTSTMRPVSAPLVISGADHLQPGVAGGGPGELADVDARP</sequence>
<evidence type="ECO:0000313" key="1">
    <source>
        <dbReference type="EMBL" id="MCS7480302.1"/>
    </source>
</evidence>
<dbReference type="Proteomes" id="UP001141259">
    <property type="component" value="Unassembled WGS sequence"/>
</dbReference>
<comment type="caution">
    <text evidence="1">The sequence shown here is derived from an EMBL/GenBank/DDBJ whole genome shotgun (WGS) entry which is preliminary data.</text>
</comment>